<organism evidence="1 2">
    <name type="scientific">Sorlinia euscelidii</name>
    <dbReference type="NCBI Taxonomy" id="3081148"/>
    <lineage>
        <taxon>Bacteria</taxon>
        <taxon>Pseudomonadati</taxon>
        <taxon>Pseudomonadota</taxon>
        <taxon>Alphaproteobacteria</taxon>
        <taxon>Acetobacterales</taxon>
        <taxon>Acetobacteraceae</taxon>
        <taxon>Sorlinia</taxon>
    </lineage>
</organism>
<name>A0ABU7U477_9PROT</name>
<proteinExistence type="predicted"/>
<sequence length="61" mass="6807">MPLINKFSHEISDLIPRLSARVKAPLTVVNLGRLIDFCKLKTRPKATSKCALLVPRLVAPR</sequence>
<reference evidence="1 2" key="1">
    <citation type="submission" date="2023-10" db="EMBL/GenBank/DDBJ databases">
        <title>Sorlinia euscelidii gen. nov., sp. nov., an acetic acid bacteria isolated from the gut of Euscelidius variegatus emitter.</title>
        <authorList>
            <person name="Michoud G."/>
            <person name="Marasco R."/>
            <person name="Seferji K."/>
            <person name="Gonella E."/>
            <person name="Garuglieri E."/>
            <person name="Alma A."/>
            <person name="Mapelli F."/>
            <person name="Borin S."/>
            <person name="Daffonchio D."/>
            <person name="Crotti E."/>
        </authorList>
    </citation>
    <scope>NUCLEOTIDE SEQUENCE [LARGE SCALE GENOMIC DNA]</scope>
    <source>
        <strain evidence="1 2">EV16P</strain>
    </source>
</reference>
<dbReference type="Proteomes" id="UP001312908">
    <property type="component" value="Unassembled WGS sequence"/>
</dbReference>
<comment type="caution">
    <text evidence="1">The sequence shown here is derived from an EMBL/GenBank/DDBJ whole genome shotgun (WGS) entry which is preliminary data.</text>
</comment>
<protein>
    <submittedName>
        <fullName evidence="1">Uncharacterized protein</fullName>
    </submittedName>
</protein>
<dbReference type="EMBL" id="JAWJZY010000003">
    <property type="protein sequence ID" value="MEE8659131.1"/>
    <property type="molecule type" value="Genomic_DNA"/>
</dbReference>
<gene>
    <name evidence="1" type="ORF">DOFOFD_08910</name>
</gene>
<evidence type="ECO:0000313" key="1">
    <source>
        <dbReference type="EMBL" id="MEE8659131.1"/>
    </source>
</evidence>
<accession>A0ABU7U477</accession>
<keyword evidence="2" id="KW-1185">Reference proteome</keyword>
<evidence type="ECO:0000313" key="2">
    <source>
        <dbReference type="Proteomes" id="UP001312908"/>
    </source>
</evidence>